<dbReference type="CDD" id="cd17574">
    <property type="entry name" value="REC_OmpR"/>
    <property type="match status" value="1"/>
</dbReference>
<dbReference type="InterPro" id="IPR003594">
    <property type="entry name" value="HATPase_dom"/>
</dbReference>
<dbReference type="InterPro" id="IPR001789">
    <property type="entry name" value="Sig_transdc_resp-reg_receiver"/>
</dbReference>
<dbReference type="GO" id="GO:0005524">
    <property type="term" value="F:ATP binding"/>
    <property type="evidence" value="ECO:0007669"/>
    <property type="project" value="UniProtKB-KW"/>
</dbReference>
<dbReference type="InterPro" id="IPR015943">
    <property type="entry name" value="WD40/YVTN_repeat-like_dom_sf"/>
</dbReference>
<evidence type="ECO:0000256" key="3">
    <source>
        <dbReference type="ARBA" id="ARBA00022553"/>
    </source>
</evidence>
<dbReference type="CDD" id="cd16922">
    <property type="entry name" value="HATPase_EvgS-ArcB-TorS-like"/>
    <property type="match status" value="1"/>
</dbReference>
<keyword evidence="10" id="KW-0238">DNA-binding</keyword>
<dbReference type="Proteomes" id="UP000256779">
    <property type="component" value="Unassembled WGS sequence"/>
</dbReference>
<dbReference type="Pfam" id="PF00072">
    <property type="entry name" value="Response_reg"/>
    <property type="match status" value="1"/>
</dbReference>
<keyword evidence="7" id="KW-0067">ATP-binding</keyword>
<dbReference type="Pfam" id="PF12833">
    <property type="entry name" value="HTH_18"/>
    <property type="match status" value="1"/>
</dbReference>
<dbReference type="InterPro" id="IPR005467">
    <property type="entry name" value="His_kinase_dom"/>
</dbReference>
<keyword evidence="5" id="KW-0547">Nucleotide-binding</keyword>
<feature type="domain" description="Response regulatory" evidence="15">
    <location>
        <begin position="1100"/>
        <end position="1215"/>
    </location>
</feature>
<dbReference type="EC" id="2.7.13.3" evidence="2"/>
<keyword evidence="17" id="KW-1185">Reference proteome</keyword>
<evidence type="ECO:0000256" key="6">
    <source>
        <dbReference type="ARBA" id="ARBA00022777"/>
    </source>
</evidence>
<sequence>MRPILQKILVQFFVLLAIVCHGQHSQIRFEHLDSKDGLSHNRINSIYQDQLGFIWFGTPSGLNRYDGSMIKVFEPDEDNQFALSNPNIFWMKEGPEGHMWIKPNYGVFAYDVFQERFINIQDLIIQLRIDDYNLTDLIKDEHGNYWFIIENLGVKTYLSDQDTIYHYGGAYRDVVSAALDGKGNIALTHMNGSIELIDTGDPQKTTFIKYPEHLQGKSELKTFIDNAGDFWFYSEAYPFGACRFSPETSSCKHYDADVLGSTLVSGIIQDQAGRVIIGVDHGGLTIIDDQQQTIQSIRNNTSDPNSLSINSVISIYKDKSELVWIGTNKGGVNYFSPKSVNFNFYKNVDARSPKANDLLAIMQADEHTLWLGSDGAGLHRFDRRSGSFTTYRHDPQDPHSLSSDIVVSLSPAADGGIWMGTYMGGLNYFDGQKFTTYRHQKDDPNSPSGDSVWKLYLDSKNRLWLGTLKGGVNVYDSAFQKIYEFNRENGTIKSNYATSFSEDRSGRMWVGTGYGIEIFHPETQTFSHILQDESKEGSLSNNSVLDIYCASDGTMWVGTMYGLNRFDKDKQQFETFTKEDGLPDNIISSILEDDSGDMWFGTFKGLSKLTITDDSLRIFENFDLSDGLQGEMFNERSALKLQSGHLAFGGSNGLNIFDPEQVQFTNEENKLVFLDFYISNHRIRSGEWYNGREWFADGLNQTSAITLKHFENSFTIEFTALNYYQNENTVYKYRLKGFDDQWVTDPNIHRVNYTNLDPGRYTFEVMATDQSHMWSGETKTLNITVLAPFWETPLAYVIYMFVFALALIFTRRVIINKERFRAKVAQEQLEAKRLHELDLMKIKFFTNISHEFRTPLTLILTPIERLMKSTEDEAKKVHYELIHRNARRLLNLVNQLLDFRKMEANQHRLSLASGDIIAFMKSIVDSFTDLSSERHIHLSFESSVPQFFTRFDRDKLEKVMFNLLSNAFKFTHPQGKVAVEIDEVAQKEGVHTIRFAVRDTGIGIPQERKAQVFNRFFQVDNASFNLNHGSGIGLSISKEFVEMHHGEIWVESEVEKGSKFIFELPLKRLLEHREEIETTQIVNSQESVIEPEVHQENCPTILLADDNEDFRFYLRDNLKALYNIYEAPNGKEAWKLAMDKQPDLVVTDIMMPVMTGIELCQKIKRDPRTGHIPVILLTAHYSDDQKLEGFEAGATEYITKPFNFEILIQGIKSAIQLQKQIHASEHRIVAKPSEIAIKSLDEKFIEKAIAIVEENISNANFSVQELSRELAVSRGQLYKKTLEITGKSPIEFIRLIRLKRAAALLEKSQLSVAEVAYKVGFNNPKYFTKYFKQEYKVLPSKYAQSLDRQDT</sequence>
<dbReference type="InterPro" id="IPR009057">
    <property type="entry name" value="Homeodomain-like_sf"/>
</dbReference>
<dbReference type="RefSeq" id="WP_115868458.1">
    <property type="nucleotide sequence ID" value="NZ_QREG01000011.1"/>
</dbReference>
<dbReference type="InterPro" id="IPR018062">
    <property type="entry name" value="HTH_AraC-typ_CS"/>
</dbReference>
<gene>
    <name evidence="16" type="ORF">C7460_11172</name>
</gene>
<dbReference type="PANTHER" id="PTHR43547">
    <property type="entry name" value="TWO-COMPONENT HISTIDINE KINASE"/>
    <property type="match status" value="1"/>
</dbReference>
<dbReference type="Gene3D" id="2.60.40.10">
    <property type="entry name" value="Immunoglobulins"/>
    <property type="match status" value="1"/>
</dbReference>
<evidence type="ECO:0000259" key="14">
    <source>
        <dbReference type="PROSITE" id="PS50109"/>
    </source>
</evidence>
<evidence type="ECO:0000256" key="4">
    <source>
        <dbReference type="ARBA" id="ARBA00022679"/>
    </source>
</evidence>
<evidence type="ECO:0000256" key="8">
    <source>
        <dbReference type="ARBA" id="ARBA00023012"/>
    </source>
</evidence>
<dbReference type="InterPro" id="IPR036890">
    <property type="entry name" value="HATPase_C_sf"/>
</dbReference>
<dbReference type="CDD" id="cd00146">
    <property type="entry name" value="PKD"/>
    <property type="match status" value="1"/>
</dbReference>
<dbReference type="Gene3D" id="1.10.10.60">
    <property type="entry name" value="Homeodomain-like"/>
    <property type="match status" value="1"/>
</dbReference>
<evidence type="ECO:0000256" key="12">
    <source>
        <dbReference type="PROSITE-ProRule" id="PRU00169"/>
    </source>
</evidence>
<dbReference type="SUPFAM" id="SSF55874">
    <property type="entry name" value="ATPase domain of HSP90 chaperone/DNA topoisomerase II/histidine kinase"/>
    <property type="match status" value="1"/>
</dbReference>
<dbReference type="EMBL" id="QREG01000011">
    <property type="protein sequence ID" value="RED97931.1"/>
    <property type="molecule type" value="Genomic_DNA"/>
</dbReference>
<dbReference type="InterPro" id="IPR011110">
    <property type="entry name" value="Reg_prop"/>
</dbReference>
<comment type="catalytic activity">
    <reaction evidence="1">
        <text>ATP + protein L-histidine = ADP + protein N-phospho-L-histidine.</text>
        <dbReference type="EC" id="2.7.13.3"/>
    </reaction>
</comment>
<keyword evidence="8" id="KW-0902">Two-component regulatory system</keyword>
<dbReference type="Gene3D" id="3.40.50.2300">
    <property type="match status" value="1"/>
</dbReference>
<feature type="domain" description="HTH araC/xylS-type" evidence="13">
    <location>
        <begin position="1246"/>
        <end position="1345"/>
    </location>
</feature>
<dbReference type="InterPro" id="IPR013783">
    <property type="entry name" value="Ig-like_fold"/>
</dbReference>
<dbReference type="SUPFAM" id="SSF46689">
    <property type="entry name" value="Homeodomain-like"/>
    <property type="match status" value="1"/>
</dbReference>
<comment type="caution">
    <text evidence="16">The sequence shown here is derived from an EMBL/GenBank/DDBJ whole genome shotgun (WGS) entry which is preliminary data.</text>
</comment>
<dbReference type="PROSITE" id="PS50109">
    <property type="entry name" value="HIS_KIN"/>
    <property type="match status" value="1"/>
</dbReference>
<dbReference type="SUPFAM" id="SSF63829">
    <property type="entry name" value="Calcium-dependent phosphotriesterase"/>
    <property type="match status" value="2"/>
</dbReference>
<dbReference type="InterPro" id="IPR011044">
    <property type="entry name" value="Quino_amine_DH_bsu"/>
</dbReference>
<dbReference type="PANTHER" id="PTHR43547:SF2">
    <property type="entry name" value="HYBRID SIGNAL TRANSDUCTION HISTIDINE KINASE C"/>
    <property type="match status" value="1"/>
</dbReference>
<evidence type="ECO:0000256" key="2">
    <source>
        <dbReference type="ARBA" id="ARBA00012438"/>
    </source>
</evidence>
<keyword evidence="11" id="KW-0804">Transcription</keyword>
<dbReference type="FunFam" id="3.30.565.10:FF:000037">
    <property type="entry name" value="Hybrid sensor histidine kinase/response regulator"/>
    <property type="match status" value="1"/>
</dbReference>
<feature type="modified residue" description="4-aspartylphosphate" evidence="12">
    <location>
        <position position="1148"/>
    </location>
</feature>
<evidence type="ECO:0000259" key="13">
    <source>
        <dbReference type="PROSITE" id="PS01124"/>
    </source>
</evidence>
<evidence type="ECO:0000256" key="5">
    <source>
        <dbReference type="ARBA" id="ARBA00022741"/>
    </source>
</evidence>
<evidence type="ECO:0000259" key="15">
    <source>
        <dbReference type="PROSITE" id="PS50110"/>
    </source>
</evidence>
<dbReference type="OrthoDB" id="9797097at2"/>
<dbReference type="InterPro" id="IPR018060">
    <property type="entry name" value="HTH_AraC"/>
</dbReference>
<evidence type="ECO:0000256" key="10">
    <source>
        <dbReference type="ARBA" id="ARBA00023125"/>
    </source>
</evidence>
<dbReference type="InterPro" id="IPR011006">
    <property type="entry name" value="CheY-like_superfamily"/>
</dbReference>
<name>A0A3D9L3I8_MARFU</name>
<dbReference type="SMART" id="SM00387">
    <property type="entry name" value="HATPase_c"/>
    <property type="match status" value="1"/>
</dbReference>
<dbReference type="InterPro" id="IPR011123">
    <property type="entry name" value="Y_Y_Y"/>
</dbReference>
<dbReference type="SUPFAM" id="SSF52172">
    <property type="entry name" value="CheY-like"/>
    <property type="match status" value="1"/>
</dbReference>
<proteinExistence type="predicted"/>
<dbReference type="CDD" id="cd00082">
    <property type="entry name" value="HisKA"/>
    <property type="match status" value="1"/>
</dbReference>
<dbReference type="Pfam" id="PF00512">
    <property type="entry name" value="HisKA"/>
    <property type="match status" value="1"/>
</dbReference>
<dbReference type="Pfam" id="PF07494">
    <property type="entry name" value="Reg_prop"/>
    <property type="match status" value="4"/>
</dbReference>
<keyword evidence="9" id="KW-0805">Transcription regulation</keyword>
<dbReference type="PROSITE" id="PS00041">
    <property type="entry name" value="HTH_ARAC_FAMILY_1"/>
    <property type="match status" value="1"/>
</dbReference>
<dbReference type="FunFam" id="1.10.287.130:FF:000045">
    <property type="entry name" value="Two-component system sensor histidine kinase/response regulator"/>
    <property type="match status" value="1"/>
</dbReference>
<dbReference type="Gene3D" id="1.10.287.130">
    <property type="match status" value="1"/>
</dbReference>
<evidence type="ECO:0000256" key="11">
    <source>
        <dbReference type="ARBA" id="ARBA00023163"/>
    </source>
</evidence>
<dbReference type="GO" id="GO:0000155">
    <property type="term" value="F:phosphorelay sensor kinase activity"/>
    <property type="evidence" value="ECO:0007669"/>
    <property type="project" value="InterPro"/>
</dbReference>
<keyword evidence="4" id="KW-0808">Transferase</keyword>
<dbReference type="InterPro" id="IPR036097">
    <property type="entry name" value="HisK_dim/P_sf"/>
</dbReference>
<accession>A0A3D9L3I8</accession>
<dbReference type="InterPro" id="IPR004358">
    <property type="entry name" value="Sig_transdc_His_kin-like_C"/>
</dbReference>
<organism evidence="16 17">
    <name type="scientific">Marinoscillum furvescens DSM 4134</name>
    <dbReference type="NCBI Taxonomy" id="1122208"/>
    <lineage>
        <taxon>Bacteria</taxon>
        <taxon>Pseudomonadati</taxon>
        <taxon>Bacteroidota</taxon>
        <taxon>Cytophagia</taxon>
        <taxon>Cytophagales</taxon>
        <taxon>Reichenbachiellaceae</taxon>
        <taxon>Marinoscillum</taxon>
    </lineage>
</organism>
<dbReference type="SMART" id="SM00342">
    <property type="entry name" value="HTH_ARAC"/>
    <property type="match status" value="1"/>
</dbReference>
<evidence type="ECO:0000256" key="1">
    <source>
        <dbReference type="ARBA" id="ARBA00000085"/>
    </source>
</evidence>
<dbReference type="Gene3D" id="3.30.565.10">
    <property type="entry name" value="Histidine kinase-like ATPase, C-terminal domain"/>
    <property type="match status" value="1"/>
</dbReference>
<evidence type="ECO:0000313" key="16">
    <source>
        <dbReference type="EMBL" id="RED97931.1"/>
    </source>
</evidence>
<evidence type="ECO:0000313" key="17">
    <source>
        <dbReference type="Proteomes" id="UP000256779"/>
    </source>
</evidence>
<protein>
    <recommendedName>
        <fullName evidence="2">histidine kinase</fullName>
        <ecNumber evidence="2">2.7.13.3</ecNumber>
    </recommendedName>
</protein>
<dbReference type="Pfam" id="PF02518">
    <property type="entry name" value="HATPase_c"/>
    <property type="match status" value="1"/>
</dbReference>
<dbReference type="SUPFAM" id="SSF50969">
    <property type="entry name" value="YVTN repeat-like/Quinoprotein amine dehydrogenase"/>
    <property type="match status" value="1"/>
</dbReference>
<reference evidence="16 17" key="1">
    <citation type="submission" date="2018-07" db="EMBL/GenBank/DDBJ databases">
        <title>Genomic Encyclopedia of Type Strains, Phase IV (KMG-IV): sequencing the most valuable type-strain genomes for metagenomic binning, comparative biology and taxonomic classification.</title>
        <authorList>
            <person name="Goeker M."/>
        </authorList>
    </citation>
    <scope>NUCLEOTIDE SEQUENCE [LARGE SCALE GENOMIC DNA]</scope>
    <source>
        <strain evidence="16 17">DSM 4134</strain>
    </source>
</reference>
<keyword evidence="6 16" id="KW-0418">Kinase</keyword>
<keyword evidence="3 12" id="KW-0597">Phosphoprotein</keyword>
<evidence type="ECO:0000256" key="7">
    <source>
        <dbReference type="ARBA" id="ARBA00022840"/>
    </source>
</evidence>
<feature type="domain" description="Histidine kinase" evidence="14">
    <location>
        <begin position="847"/>
        <end position="1068"/>
    </location>
</feature>
<dbReference type="PRINTS" id="PR00344">
    <property type="entry name" value="BCTRLSENSOR"/>
</dbReference>
<evidence type="ECO:0000256" key="9">
    <source>
        <dbReference type="ARBA" id="ARBA00023015"/>
    </source>
</evidence>
<dbReference type="PROSITE" id="PS01124">
    <property type="entry name" value="HTH_ARAC_FAMILY_2"/>
    <property type="match status" value="1"/>
</dbReference>
<dbReference type="PROSITE" id="PS50110">
    <property type="entry name" value="RESPONSE_REGULATORY"/>
    <property type="match status" value="1"/>
</dbReference>
<dbReference type="GO" id="GO:0003700">
    <property type="term" value="F:DNA-binding transcription factor activity"/>
    <property type="evidence" value="ECO:0007669"/>
    <property type="project" value="InterPro"/>
</dbReference>
<dbReference type="SUPFAM" id="SSF47384">
    <property type="entry name" value="Homodimeric domain of signal transducing histidine kinase"/>
    <property type="match status" value="1"/>
</dbReference>
<dbReference type="SMART" id="SM00388">
    <property type="entry name" value="HisKA"/>
    <property type="match status" value="1"/>
</dbReference>
<dbReference type="InterPro" id="IPR003661">
    <property type="entry name" value="HisK_dim/P_dom"/>
</dbReference>
<dbReference type="SMART" id="SM00448">
    <property type="entry name" value="REC"/>
    <property type="match status" value="1"/>
</dbReference>
<dbReference type="Gene3D" id="2.130.10.10">
    <property type="entry name" value="YVTN repeat-like/Quinoprotein amine dehydrogenase"/>
    <property type="match status" value="2"/>
</dbReference>
<dbReference type="GO" id="GO:0043565">
    <property type="term" value="F:sequence-specific DNA binding"/>
    <property type="evidence" value="ECO:0007669"/>
    <property type="project" value="InterPro"/>
</dbReference>
<dbReference type="Pfam" id="PF07495">
    <property type="entry name" value="Y_Y_Y"/>
    <property type="match status" value="1"/>
</dbReference>